<proteinExistence type="predicted"/>
<feature type="compositionally biased region" description="Acidic residues" evidence="1">
    <location>
        <begin position="30"/>
        <end position="41"/>
    </location>
</feature>
<feature type="compositionally biased region" description="Polar residues" evidence="1">
    <location>
        <begin position="123"/>
        <end position="134"/>
    </location>
</feature>
<feature type="compositionally biased region" description="Low complexity" evidence="1">
    <location>
        <begin position="144"/>
        <end position="189"/>
    </location>
</feature>
<keyword evidence="2" id="KW-0472">Membrane</keyword>
<dbReference type="RefSeq" id="WP_073992747.1">
    <property type="nucleotide sequence ID" value="NZ_FQYT01000004.1"/>
</dbReference>
<evidence type="ECO:0000313" key="3">
    <source>
        <dbReference type="EMBL" id="SHI55205.1"/>
    </source>
</evidence>
<keyword evidence="2" id="KW-0812">Transmembrane</keyword>
<name>A0A1M6C2C8_9FIRM</name>
<evidence type="ECO:0000313" key="4">
    <source>
        <dbReference type="Proteomes" id="UP000184342"/>
    </source>
</evidence>
<evidence type="ECO:0000256" key="2">
    <source>
        <dbReference type="SAM" id="Phobius"/>
    </source>
</evidence>
<feature type="region of interest" description="Disordered" evidence="1">
    <location>
        <begin position="96"/>
        <end position="198"/>
    </location>
</feature>
<protein>
    <submittedName>
        <fullName evidence="3">Uncharacterized protein</fullName>
    </submittedName>
</protein>
<gene>
    <name evidence="3" type="ORF">SAMN02745691_00454</name>
</gene>
<feature type="region of interest" description="Disordered" evidence="1">
    <location>
        <begin position="23"/>
        <end position="59"/>
    </location>
</feature>
<accession>A0A1M6C2C8</accession>
<evidence type="ECO:0000256" key="1">
    <source>
        <dbReference type="SAM" id="MobiDB-lite"/>
    </source>
</evidence>
<keyword evidence="2" id="KW-1133">Transmembrane helix</keyword>
<dbReference type="AlphaFoldDB" id="A0A1M6C2C8"/>
<dbReference type="EMBL" id="FQYT01000004">
    <property type="protein sequence ID" value="SHI55205.1"/>
    <property type="molecule type" value="Genomic_DNA"/>
</dbReference>
<dbReference type="Proteomes" id="UP000184342">
    <property type="component" value="Unassembled WGS sequence"/>
</dbReference>
<organism evidence="3 4">
    <name type="scientific">Parasporobacterium paucivorans DSM 15970</name>
    <dbReference type="NCBI Taxonomy" id="1122934"/>
    <lineage>
        <taxon>Bacteria</taxon>
        <taxon>Bacillati</taxon>
        <taxon>Bacillota</taxon>
        <taxon>Clostridia</taxon>
        <taxon>Lachnospirales</taxon>
        <taxon>Lachnospiraceae</taxon>
        <taxon>Parasporobacterium</taxon>
    </lineage>
</organism>
<dbReference type="STRING" id="1122934.SAMN02745691_00454"/>
<reference evidence="3 4" key="1">
    <citation type="submission" date="2016-11" db="EMBL/GenBank/DDBJ databases">
        <authorList>
            <person name="Jaros S."/>
            <person name="Januszkiewicz K."/>
            <person name="Wedrychowicz H."/>
        </authorList>
    </citation>
    <scope>NUCLEOTIDE SEQUENCE [LARGE SCALE GENOMIC DNA]</scope>
    <source>
        <strain evidence="3 4">DSM 15970</strain>
    </source>
</reference>
<sequence length="198" mass="20772">MKKFEGHDQDDFDIDSILKDLQGETVFQGEESDEEGDLQLEIEERPPAGRNPRPPRNSDKIMNRLLVAGGAIILILLISILIGTLAGNGSVVSGTGETTAASTDAAGEQETASVEIDRPTDVEQATVSNGSTGELDTEGKTETLAETTEAASETTSETTTEPTSETTTEPITTSPTTTSPTTTSPTTAEDGSQTNKPN</sequence>
<keyword evidence="4" id="KW-1185">Reference proteome</keyword>
<feature type="transmembrane region" description="Helical" evidence="2">
    <location>
        <begin position="65"/>
        <end position="86"/>
    </location>
</feature>